<dbReference type="RefSeq" id="WP_125221523.1">
    <property type="nucleotide sequence ID" value="NZ_QUSX01000001.1"/>
</dbReference>
<dbReference type="Pfam" id="PF22817">
    <property type="entry name" value="ApeP-like"/>
    <property type="match status" value="1"/>
</dbReference>
<organism evidence="1 2">
    <name type="scientific">Maribacter algicola</name>
    <dbReference type="NCBI Taxonomy" id="2498892"/>
    <lineage>
        <taxon>Bacteria</taxon>
        <taxon>Pseudomonadati</taxon>
        <taxon>Bacteroidota</taxon>
        <taxon>Flavobacteriia</taxon>
        <taxon>Flavobacteriales</taxon>
        <taxon>Flavobacteriaceae</taxon>
        <taxon>Maribacter</taxon>
    </lineage>
</organism>
<protein>
    <submittedName>
        <fullName evidence="1">ABC transporter permease</fullName>
    </submittedName>
</protein>
<dbReference type="OrthoDB" id="826697at2"/>
<proteinExistence type="predicted"/>
<sequence length="151" mass="17019">MERDGQKIDIRKFLPHRPPMLFVSDMPFVDDTSVITEFKILPHCIFLENGFFTEAGLIENAAQTCSAIVGQSFYDKKDMEGTSNDLIGYISAIKKVQIYELPKVHDILVTKAQLMSRYDLNGVSICTMSSSTFRNADLIVDCTLNCLIQEV</sequence>
<accession>A0A426RL87</accession>
<evidence type="ECO:0000313" key="2">
    <source>
        <dbReference type="Proteomes" id="UP000286990"/>
    </source>
</evidence>
<keyword evidence="2" id="KW-1185">Reference proteome</keyword>
<dbReference type="EMBL" id="QUSX01000001">
    <property type="protein sequence ID" value="RRQ49704.1"/>
    <property type="molecule type" value="Genomic_DNA"/>
</dbReference>
<dbReference type="Gene3D" id="3.10.129.10">
    <property type="entry name" value="Hotdog Thioesterase"/>
    <property type="match status" value="1"/>
</dbReference>
<dbReference type="Proteomes" id="UP000286990">
    <property type="component" value="Unassembled WGS sequence"/>
</dbReference>
<dbReference type="SUPFAM" id="SSF54637">
    <property type="entry name" value="Thioesterase/thiol ester dehydrase-isomerase"/>
    <property type="match status" value="1"/>
</dbReference>
<reference evidence="2" key="2">
    <citation type="submission" date="2018-12" db="EMBL/GenBank/DDBJ databases">
        <title>Maribacter lutimaris sp. nov., isolated from marine sediment.</title>
        <authorList>
            <person name="Kim K.K."/>
        </authorList>
    </citation>
    <scope>NUCLEOTIDE SEQUENCE [LARGE SCALE GENOMIC DNA]</scope>
    <source>
        <strain evidence="2">PoM-212</strain>
    </source>
</reference>
<name>A0A426RL87_9FLAO</name>
<reference evidence="2" key="1">
    <citation type="submission" date="2018-08" db="EMBL/GenBank/DDBJ databases">
        <authorList>
            <person name="Khan S.A."/>
            <person name="J S.E."/>
        </authorList>
    </citation>
    <scope>NUCLEOTIDE SEQUENCE [LARGE SCALE GENOMIC DNA]</scope>
    <source>
        <strain evidence="2">PoM-212</strain>
    </source>
</reference>
<dbReference type="AlphaFoldDB" id="A0A426RL87"/>
<dbReference type="InterPro" id="IPR029069">
    <property type="entry name" value="HotDog_dom_sf"/>
</dbReference>
<dbReference type="InterPro" id="IPR016776">
    <property type="entry name" value="ApeP-like_dehydratase"/>
</dbReference>
<evidence type="ECO:0000313" key="1">
    <source>
        <dbReference type="EMBL" id="RRQ49704.1"/>
    </source>
</evidence>
<gene>
    <name evidence="1" type="ORF">DZC72_03695</name>
</gene>
<comment type="caution">
    <text evidence="1">The sequence shown here is derived from an EMBL/GenBank/DDBJ whole genome shotgun (WGS) entry which is preliminary data.</text>
</comment>